<keyword evidence="3" id="KW-0274">FAD</keyword>
<dbReference type="InParanoid" id="A0A163J497"/>
<dbReference type="InterPro" id="IPR036188">
    <property type="entry name" value="FAD/NAD-bd_sf"/>
</dbReference>
<name>A0A163J497_ABSGL</name>
<feature type="region of interest" description="Disordered" evidence="6">
    <location>
        <begin position="1"/>
        <end position="21"/>
    </location>
</feature>
<evidence type="ECO:0000313" key="7">
    <source>
        <dbReference type="EMBL" id="SAL97084.1"/>
    </source>
</evidence>
<evidence type="ECO:0000313" key="8">
    <source>
        <dbReference type="Proteomes" id="UP000078561"/>
    </source>
</evidence>
<dbReference type="OrthoDB" id="66881at2759"/>
<dbReference type="GO" id="GO:0050661">
    <property type="term" value="F:NADP binding"/>
    <property type="evidence" value="ECO:0007669"/>
    <property type="project" value="InterPro"/>
</dbReference>
<evidence type="ECO:0000256" key="5">
    <source>
        <dbReference type="ARBA" id="ARBA00023002"/>
    </source>
</evidence>
<dbReference type="PRINTS" id="PR00419">
    <property type="entry name" value="ADXRDTASE"/>
</dbReference>
<dbReference type="PIRSF" id="PIRSF000332">
    <property type="entry name" value="FMO"/>
    <property type="match status" value="1"/>
</dbReference>
<gene>
    <name evidence="7" type="primary">ABSGL_02542.1 scaffold 3452</name>
</gene>
<dbReference type="PANTHER" id="PTHR23023">
    <property type="entry name" value="DIMETHYLANILINE MONOOXYGENASE"/>
    <property type="match status" value="1"/>
</dbReference>
<organism evidence="7">
    <name type="scientific">Absidia glauca</name>
    <name type="common">Pin mould</name>
    <dbReference type="NCBI Taxonomy" id="4829"/>
    <lineage>
        <taxon>Eukaryota</taxon>
        <taxon>Fungi</taxon>
        <taxon>Fungi incertae sedis</taxon>
        <taxon>Mucoromycota</taxon>
        <taxon>Mucoromycotina</taxon>
        <taxon>Mucoromycetes</taxon>
        <taxon>Mucorales</taxon>
        <taxon>Cunninghamellaceae</taxon>
        <taxon>Absidia</taxon>
    </lineage>
</organism>
<dbReference type="InterPro" id="IPR050346">
    <property type="entry name" value="FMO-like"/>
</dbReference>
<dbReference type="Pfam" id="PF00743">
    <property type="entry name" value="FMO-like"/>
    <property type="match status" value="1"/>
</dbReference>
<evidence type="ECO:0000256" key="1">
    <source>
        <dbReference type="ARBA" id="ARBA00009183"/>
    </source>
</evidence>
<keyword evidence="2" id="KW-0285">Flavoprotein</keyword>
<reference evidence="7" key="1">
    <citation type="submission" date="2016-04" db="EMBL/GenBank/DDBJ databases">
        <authorList>
            <person name="Evans L.H."/>
            <person name="Alamgir A."/>
            <person name="Owens N."/>
            <person name="Weber N.D."/>
            <person name="Virtaneva K."/>
            <person name="Barbian K."/>
            <person name="Babar A."/>
            <person name="Rosenke K."/>
        </authorList>
    </citation>
    <scope>NUCLEOTIDE SEQUENCE [LARGE SCALE GENOMIC DNA]</scope>
    <source>
        <strain evidence="7">CBS 101.48</strain>
    </source>
</reference>
<dbReference type="GO" id="GO:0050660">
    <property type="term" value="F:flavin adenine dinucleotide binding"/>
    <property type="evidence" value="ECO:0007669"/>
    <property type="project" value="InterPro"/>
</dbReference>
<evidence type="ECO:0008006" key="9">
    <source>
        <dbReference type="Google" id="ProtNLM"/>
    </source>
</evidence>
<sequence length="557" mass="62246">MVVPLSAPREEDISNGGPDMSVKSLDQVVEETVAEAMEALEDPYRFAHPIKRVAIIGAGPSGLAAAKCLLQQGFEIQLYERNTRVGGNWVYSEPAQSNLHIPSPTETPAEWLDRDKKRRSPPPDSCAKCTPEVLQWLHNHHHPSTACYQHLTTNTASPILGSFDYPWPKDTPYFLSHRDVQAYLQNYATHFGLDPWIHLSTRLDNVVKKEDGKWHLTLTEAIQDGDAMSIKQYDETFDAVVIATGQFQDPTLPPLHGLVEYNAHFPGRITHSKQFRRNEDFKDKTVLVVGGRISAVDVSRLVSIEAKKVYMSYRGPFITNIGILDLVRSALPSTVIHKPGIEGFWVKDPNTGEHVVNGSITFKDGTVLDDIDAVVFATGYQMKHSYFGQARALPGAHYDAKDDVSASPLVVMDQTKVHNTYKDIFLISDPTMAFAGAPKHVTTTPFFEYQAQTMARVWAQKAYLPSPANMTRFSLQRTQVCPAFQLDHESETLRTQTLISWLNTHATELALDEPVLEGQPESLAPVYEKGAALWPQFIKQQQENMAAEKKKRDSLGA</sequence>
<dbReference type="Pfam" id="PF13450">
    <property type="entry name" value="NAD_binding_8"/>
    <property type="match status" value="1"/>
</dbReference>
<dbReference type="GO" id="GO:0004499">
    <property type="term" value="F:N,N-dimethylaniline monooxygenase activity"/>
    <property type="evidence" value="ECO:0007669"/>
    <property type="project" value="InterPro"/>
</dbReference>
<evidence type="ECO:0000256" key="4">
    <source>
        <dbReference type="ARBA" id="ARBA00022857"/>
    </source>
</evidence>
<dbReference type="Proteomes" id="UP000078561">
    <property type="component" value="Unassembled WGS sequence"/>
</dbReference>
<comment type="similarity">
    <text evidence="1">Belongs to the FMO family.</text>
</comment>
<dbReference type="EMBL" id="LT551507">
    <property type="protein sequence ID" value="SAL97084.1"/>
    <property type="molecule type" value="Genomic_DNA"/>
</dbReference>
<dbReference type="Gene3D" id="3.50.50.60">
    <property type="entry name" value="FAD/NAD(P)-binding domain"/>
    <property type="match status" value="2"/>
</dbReference>
<keyword evidence="5" id="KW-0560">Oxidoreductase</keyword>
<keyword evidence="4" id="KW-0521">NADP</keyword>
<evidence type="ECO:0000256" key="6">
    <source>
        <dbReference type="SAM" id="MobiDB-lite"/>
    </source>
</evidence>
<protein>
    <recommendedName>
        <fullName evidence="9">FAD/NAD(P)-binding domain-containing protein</fullName>
    </recommendedName>
</protein>
<accession>A0A163J497</accession>
<dbReference type="InterPro" id="IPR000960">
    <property type="entry name" value="Flavin_mOase"/>
</dbReference>
<evidence type="ECO:0000256" key="3">
    <source>
        <dbReference type="ARBA" id="ARBA00022827"/>
    </source>
</evidence>
<proteinExistence type="inferred from homology"/>
<dbReference type="InterPro" id="IPR020946">
    <property type="entry name" value="Flavin_mOase-like"/>
</dbReference>
<keyword evidence="8" id="KW-1185">Reference proteome</keyword>
<dbReference type="AlphaFoldDB" id="A0A163J497"/>
<dbReference type="STRING" id="4829.A0A163J497"/>
<evidence type="ECO:0000256" key="2">
    <source>
        <dbReference type="ARBA" id="ARBA00022630"/>
    </source>
</evidence>
<dbReference type="SUPFAM" id="SSF51905">
    <property type="entry name" value="FAD/NAD(P)-binding domain"/>
    <property type="match status" value="2"/>
</dbReference>